<feature type="domain" description="FHA" evidence="1">
    <location>
        <begin position="39"/>
        <end position="88"/>
    </location>
</feature>
<name>A0A841R625_9SPIO</name>
<dbReference type="PANTHER" id="PTHR23308">
    <property type="entry name" value="NUCLEAR INHIBITOR OF PROTEIN PHOSPHATASE-1"/>
    <property type="match status" value="1"/>
</dbReference>
<dbReference type="RefSeq" id="WP_184742605.1">
    <property type="nucleotide sequence ID" value="NZ_JACHGJ010000001.1"/>
</dbReference>
<dbReference type="InterPro" id="IPR008984">
    <property type="entry name" value="SMAD_FHA_dom_sf"/>
</dbReference>
<dbReference type="Gene3D" id="2.60.200.20">
    <property type="match status" value="1"/>
</dbReference>
<reference evidence="2 3" key="1">
    <citation type="submission" date="2020-08" db="EMBL/GenBank/DDBJ databases">
        <title>Genomic Encyclopedia of Type Strains, Phase IV (KMG-IV): sequencing the most valuable type-strain genomes for metagenomic binning, comparative biology and taxonomic classification.</title>
        <authorList>
            <person name="Goeker M."/>
        </authorList>
    </citation>
    <scope>NUCLEOTIDE SEQUENCE [LARGE SCALE GENOMIC DNA]</scope>
    <source>
        <strain evidence="2 3">DSM 2461</strain>
    </source>
</reference>
<sequence>MDETIMTESPIGKRLEKVKKKESRCLVFNGKKISLTSRITIGRSSRCDVVIDDMLVSREHSEIQQIKSSFYIKDLNSRNGTFVNDIKVPKGKYIKLSPNDVIRLGSKIEITLN</sequence>
<organism evidence="2 3">
    <name type="scientific">Spirochaeta isovalerica</name>
    <dbReference type="NCBI Taxonomy" id="150"/>
    <lineage>
        <taxon>Bacteria</taxon>
        <taxon>Pseudomonadati</taxon>
        <taxon>Spirochaetota</taxon>
        <taxon>Spirochaetia</taxon>
        <taxon>Spirochaetales</taxon>
        <taxon>Spirochaetaceae</taxon>
        <taxon>Spirochaeta</taxon>
    </lineage>
</organism>
<dbReference type="InterPro" id="IPR000253">
    <property type="entry name" value="FHA_dom"/>
</dbReference>
<comment type="caution">
    <text evidence="2">The sequence shown here is derived from an EMBL/GenBank/DDBJ whole genome shotgun (WGS) entry which is preliminary data.</text>
</comment>
<dbReference type="CDD" id="cd00060">
    <property type="entry name" value="FHA"/>
    <property type="match status" value="1"/>
</dbReference>
<proteinExistence type="predicted"/>
<dbReference type="InterPro" id="IPR050923">
    <property type="entry name" value="Cell_Proc_Reg/RNA_Proc"/>
</dbReference>
<protein>
    <submittedName>
        <fullName evidence="2">PSer/pThr/pTyr-binding forkhead associated (FHA) protein</fullName>
    </submittedName>
</protein>
<dbReference type="PROSITE" id="PS50006">
    <property type="entry name" value="FHA_DOMAIN"/>
    <property type="match status" value="1"/>
</dbReference>
<evidence type="ECO:0000313" key="3">
    <source>
        <dbReference type="Proteomes" id="UP000587760"/>
    </source>
</evidence>
<dbReference type="Proteomes" id="UP000587760">
    <property type="component" value="Unassembled WGS sequence"/>
</dbReference>
<dbReference type="EMBL" id="JACHGJ010000001">
    <property type="protein sequence ID" value="MBB6478607.1"/>
    <property type="molecule type" value="Genomic_DNA"/>
</dbReference>
<dbReference type="AlphaFoldDB" id="A0A841R625"/>
<dbReference type="Pfam" id="PF00498">
    <property type="entry name" value="FHA"/>
    <property type="match status" value="1"/>
</dbReference>
<dbReference type="SUPFAM" id="SSF49879">
    <property type="entry name" value="SMAD/FHA domain"/>
    <property type="match status" value="1"/>
</dbReference>
<evidence type="ECO:0000259" key="1">
    <source>
        <dbReference type="PROSITE" id="PS50006"/>
    </source>
</evidence>
<keyword evidence="3" id="KW-1185">Reference proteome</keyword>
<accession>A0A841R625</accession>
<dbReference type="SMART" id="SM00240">
    <property type="entry name" value="FHA"/>
    <property type="match status" value="1"/>
</dbReference>
<gene>
    <name evidence="2" type="ORF">HNR50_000240</name>
</gene>
<evidence type="ECO:0000313" key="2">
    <source>
        <dbReference type="EMBL" id="MBB6478607.1"/>
    </source>
</evidence>